<dbReference type="EMBL" id="CM035434">
    <property type="protein sequence ID" value="KAH7292571.1"/>
    <property type="molecule type" value="Genomic_DNA"/>
</dbReference>
<dbReference type="OrthoDB" id="550606at2759"/>
<organism evidence="3 4">
    <name type="scientific">Ceratopteris richardii</name>
    <name type="common">Triangle waterfern</name>
    <dbReference type="NCBI Taxonomy" id="49495"/>
    <lineage>
        <taxon>Eukaryota</taxon>
        <taxon>Viridiplantae</taxon>
        <taxon>Streptophyta</taxon>
        <taxon>Embryophyta</taxon>
        <taxon>Tracheophyta</taxon>
        <taxon>Polypodiopsida</taxon>
        <taxon>Polypodiidae</taxon>
        <taxon>Polypodiales</taxon>
        <taxon>Pteridineae</taxon>
        <taxon>Pteridaceae</taxon>
        <taxon>Parkerioideae</taxon>
        <taxon>Ceratopteris</taxon>
    </lineage>
</organism>
<keyword evidence="1" id="KW-0150">Chloroplast</keyword>
<dbReference type="InterPro" id="IPR027417">
    <property type="entry name" value="P-loop_NTPase"/>
</dbReference>
<dbReference type="PANTHER" id="PTHR13748:SF59">
    <property type="entry name" value="COBW C-TERMINAL DOMAIN-CONTAINING PROTEIN"/>
    <property type="match status" value="1"/>
</dbReference>
<dbReference type="InterPro" id="IPR011629">
    <property type="entry name" value="CobW-like_C"/>
</dbReference>
<evidence type="ECO:0000313" key="4">
    <source>
        <dbReference type="Proteomes" id="UP000825935"/>
    </source>
</evidence>
<dbReference type="Proteomes" id="UP000825935">
    <property type="component" value="Chromosome 29"/>
</dbReference>
<sequence length="551" mass="60581">MAVVGRPAESNQMSLAHERRIFDRGVSGNSSRLSCTLITGFLGSGKTTLVRHILREGVGLRIAVLVNDYADVNIDSLLLDTPSVNAAFGLPSVSLVNGCACCKVRGEFKEAVEKVLHGKHDFDYLIVETSGLADPVKIAKDLQALGVQLDVIVTLVDVEMLDRIVKLPTALNQLLIADIVLINKCDLATLGTISDVEDLIEGATDGCRAVRCRFCRVPLNLVLNLSNLQPKPSSSMKTVQTLGGVVSHETCSQKDHYTTFPQARNGTEKSGFLEKKVPAAGDGDMSRPRLDMVAEAHPLDSVSSLSFASSAPLILSKVQNIVTKHMFHLKGLIRAKGVLWLHENRNIRLAFHWSGKKRPECTYNGQWECPPYNSIVFLGLDMKELECLVQAFADAQIDSHSGIANHWSREHICEKDHFIETLAADCAFKVYKETNRPQGSLANHCQGPVADDAQTYIVFGLVGSPLQGVSEADLNEALVRLVNARGVLFLTGVTSSRQDHLLQIAFSDTDDFENVWKELSEAAASVRAKYFKNTYRCRCDLKEHNHQAQHQ</sequence>
<gene>
    <name evidence="3" type="ORF">KP509_29G075300</name>
</gene>
<dbReference type="SUPFAM" id="SSF90002">
    <property type="entry name" value="Hypothetical protein YjiA, C-terminal domain"/>
    <property type="match status" value="1"/>
</dbReference>
<dbReference type="OMA" id="RVYETDH"/>
<dbReference type="Gene3D" id="3.40.50.300">
    <property type="entry name" value="P-loop containing nucleotide triphosphate hydrolases"/>
    <property type="match status" value="1"/>
</dbReference>
<comment type="caution">
    <text evidence="3">The sequence shown here is derived from an EMBL/GenBank/DDBJ whole genome shotgun (WGS) entry which is preliminary data.</text>
</comment>
<dbReference type="AlphaFoldDB" id="A0A8T2R9V5"/>
<proteinExistence type="predicted"/>
<evidence type="ECO:0000259" key="2">
    <source>
        <dbReference type="SMART" id="SM00833"/>
    </source>
</evidence>
<reference evidence="3" key="1">
    <citation type="submission" date="2021-08" db="EMBL/GenBank/DDBJ databases">
        <title>WGS assembly of Ceratopteris richardii.</title>
        <authorList>
            <person name="Marchant D.B."/>
            <person name="Chen G."/>
            <person name="Jenkins J."/>
            <person name="Shu S."/>
            <person name="Leebens-Mack J."/>
            <person name="Grimwood J."/>
            <person name="Schmutz J."/>
            <person name="Soltis P."/>
            <person name="Soltis D."/>
            <person name="Chen Z.-H."/>
        </authorList>
    </citation>
    <scope>NUCLEOTIDE SEQUENCE</scope>
    <source>
        <strain evidence="3">Whitten #5841</strain>
        <tissue evidence="3">Leaf</tissue>
    </source>
</reference>
<dbReference type="InterPro" id="IPR003495">
    <property type="entry name" value="CobW/HypB/UreG_nucleotide-bd"/>
</dbReference>
<dbReference type="PANTHER" id="PTHR13748">
    <property type="entry name" value="COBW-RELATED"/>
    <property type="match status" value="1"/>
</dbReference>
<dbReference type="Pfam" id="PF02492">
    <property type="entry name" value="cobW"/>
    <property type="match status" value="1"/>
</dbReference>
<evidence type="ECO:0000313" key="3">
    <source>
        <dbReference type="EMBL" id="KAH7292571.1"/>
    </source>
</evidence>
<evidence type="ECO:0000256" key="1">
    <source>
        <dbReference type="ARBA" id="ARBA00022528"/>
    </source>
</evidence>
<dbReference type="Pfam" id="PF07683">
    <property type="entry name" value="CobW_C"/>
    <property type="match status" value="1"/>
</dbReference>
<keyword evidence="4" id="KW-1185">Reference proteome</keyword>
<dbReference type="SUPFAM" id="SSF52540">
    <property type="entry name" value="P-loop containing nucleoside triphosphate hydrolases"/>
    <property type="match status" value="1"/>
</dbReference>
<dbReference type="CDD" id="cd03112">
    <property type="entry name" value="CobW-like"/>
    <property type="match status" value="1"/>
</dbReference>
<dbReference type="InterPro" id="IPR051316">
    <property type="entry name" value="Zinc-reg_GTPase_activator"/>
</dbReference>
<dbReference type="SMART" id="SM00833">
    <property type="entry name" value="CobW_C"/>
    <property type="match status" value="1"/>
</dbReference>
<protein>
    <recommendedName>
        <fullName evidence="2">CobW C-terminal domain-containing protein</fullName>
    </recommendedName>
</protein>
<keyword evidence="1" id="KW-0934">Plastid</keyword>
<name>A0A8T2R9V5_CERRI</name>
<feature type="domain" description="CobW C-terminal" evidence="2">
    <location>
        <begin position="302"/>
        <end position="393"/>
    </location>
</feature>
<accession>A0A8T2R9V5</accession>